<dbReference type="InterPro" id="IPR013106">
    <property type="entry name" value="Ig_V-set"/>
</dbReference>
<gene>
    <name evidence="14 15" type="primary">LOC116938917</name>
</gene>
<dbReference type="PROSITE" id="PS50835">
    <property type="entry name" value="IG_LIKE"/>
    <property type="match status" value="2"/>
</dbReference>
<keyword evidence="7" id="KW-0325">Glycoprotein</keyword>
<evidence type="ECO:0000256" key="6">
    <source>
        <dbReference type="ARBA" id="ARBA00023157"/>
    </source>
</evidence>
<feature type="domain" description="Ig-like" evidence="12">
    <location>
        <begin position="135"/>
        <end position="246"/>
    </location>
</feature>
<keyword evidence="5 10" id="KW-0472">Membrane</keyword>
<feature type="region of interest" description="Disordered" evidence="9">
    <location>
        <begin position="307"/>
        <end position="337"/>
    </location>
</feature>
<keyword evidence="2 10" id="KW-0812">Transmembrane</keyword>
<dbReference type="RefSeq" id="XP_032802536.1">
    <property type="nucleotide sequence ID" value="XM_032946645.1"/>
</dbReference>
<organism evidence="13 14">
    <name type="scientific">Petromyzon marinus</name>
    <name type="common">Sea lamprey</name>
    <dbReference type="NCBI Taxonomy" id="7757"/>
    <lineage>
        <taxon>Eukaryota</taxon>
        <taxon>Metazoa</taxon>
        <taxon>Chordata</taxon>
        <taxon>Craniata</taxon>
        <taxon>Vertebrata</taxon>
        <taxon>Cyclostomata</taxon>
        <taxon>Hyperoartia</taxon>
        <taxon>Petromyzontiformes</taxon>
        <taxon>Petromyzontidae</taxon>
        <taxon>Petromyzon</taxon>
    </lineage>
</organism>
<evidence type="ECO:0000313" key="13">
    <source>
        <dbReference type="Proteomes" id="UP001318040"/>
    </source>
</evidence>
<evidence type="ECO:0000313" key="15">
    <source>
        <dbReference type="RefSeq" id="XP_032802537.1"/>
    </source>
</evidence>
<evidence type="ECO:0000256" key="11">
    <source>
        <dbReference type="SAM" id="SignalP"/>
    </source>
</evidence>
<dbReference type="InterPro" id="IPR000920">
    <property type="entry name" value="Myelin_P0-rel"/>
</dbReference>
<feature type="signal peptide" evidence="11">
    <location>
        <begin position="1"/>
        <end position="21"/>
    </location>
</feature>
<protein>
    <submittedName>
        <fullName evidence="14 15">Uncharacterized protein LOC116938917</fullName>
    </submittedName>
</protein>
<sequence length="337" mass="38355">MSPWSKIITLLIALLVRYARAAGELAVHTDMEVAIKEGSDALLSCTYDCTPHGDNHTVVQWWRVKEGNVEQVFIRNGKEVNNHPRVQWMGNLTTCNASIVMREVLLEDSARYRCDVFRIPSFNEGGSVVELHTLPSTELIIYAPTEETTIVGNDVLLKCTYFCKGPRDKFTLVQWWRIRDGRDEKIFIKNGEDHVVHSRFAWRGNETSCDASIAITNASLSDVAHYRCEVTYIPSYKQGRKVMRLNVQAPPDTPIQTTPRINPEINNSIQDINTRITVIVVIVVFLFLVACIFMCLRCRKHFSRCRQRTEQSHNTGAPGNGGRNEEEPEVIPLQRNP</sequence>
<proteinExistence type="predicted"/>
<dbReference type="Pfam" id="PF07686">
    <property type="entry name" value="V-set"/>
    <property type="match status" value="2"/>
</dbReference>
<evidence type="ECO:0000256" key="4">
    <source>
        <dbReference type="ARBA" id="ARBA00022989"/>
    </source>
</evidence>
<accession>A0AAJ7WLV7</accession>
<feature type="transmembrane region" description="Helical" evidence="10">
    <location>
        <begin position="276"/>
        <end position="296"/>
    </location>
</feature>
<evidence type="ECO:0000313" key="14">
    <source>
        <dbReference type="RefSeq" id="XP_032802536.1"/>
    </source>
</evidence>
<comment type="subcellular location">
    <subcellularLocation>
        <location evidence="1">Membrane</location>
        <topology evidence="1">Single-pass type I membrane protein</topology>
    </subcellularLocation>
</comment>
<evidence type="ECO:0000256" key="10">
    <source>
        <dbReference type="SAM" id="Phobius"/>
    </source>
</evidence>
<feature type="domain" description="Ig-like" evidence="12">
    <location>
        <begin position="23"/>
        <end position="116"/>
    </location>
</feature>
<evidence type="ECO:0000259" key="12">
    <source>
        <dbReference type="PROSITE" id="PS50835"/>
    </source>
</evidence>
<dbReference type="InterPro" id="IPR003599">
    <property type="entry name" value="Ig_sub"/>
</dbReference>
<dbReference type="Proteomes" id="UP001318040">
    <property type="component" value="Chromosome 5"/>
</dbReference>
<keyword evidence="8" id="KW-0393">Immunoglobulin domain</keyword>
<dbReference type="Gene3D" id="2.60.40.10">
    <property type="entry name" value="Immunoglobulins"/>
    <property type="match status" value="2"/>
</dbReference>
<dbReference type="AlphaFoldDB" id="A0AAJ7WLV7"/>
<keyword evidence="3 11" id="KW-0732">Signal</keyword>
<dbReference type="SMART" id="SM00406">
    <property type="entry name" value="IGv"/>
    <property type="match status" value="2"/>
</dbReference>
<evidence type="ECO:0000256" key="3">
    <source>
        <dbReference type="ARBA" id="ARBA00022729"/>
    </source>
</evidence>
<dbReference type="SMART" id="SM00409">
    <property type="entry name" value="IG"/>
    <property type="match status" value="2"/>
</dbReference>
<evidence type="ECO:0000256" key="9">
    <source>
        <dbReference type="SAM" id="MobiDB-lite"/>
    </source>
</evidence>
<evidence type="ECO:0000256" key="8">
    <source>
        <dbReference type="ARBA" id="ARBA00023319"/>
    </source>
</evidence>
<dbReference type="KEGG" id="pmrn:116938917"/>
<keyword evidence="4 10" id="KW-1133">Transmembrane helix</keyword>
<evidence type="ECO:0000256" key="5">
    <source>
        <dbReference type="ARBA" id="ARBA00023136"/>
    </source>
</evidence>
<dbReference type="PANTHER" id="PTHR13869">
    <property type="entry name" value="MYELIN P0 RELATED"/>
    <property type="match status" value="1"/>
</dbReference>
<evidence type="ECO:0000256" key="7">
    <source>
        <dbReference type="ARBA" id="ARBA00023180"/>
    </source>
</evidence>
<dbReference type="GO" id="GO:0016020">
    <property type="term" value="C:membrane"/>
    <property type="evidence" value="ECO:0007669"/>
    <property type="project" value="UniProtKB-SubCell"/>
</dbReference>
<dbReference type="InterPro" id="IPR013783">
    <property type="entry name" value="Ig-like_fold"/>
</dbReference>
<dbReference type="RefSeq" id="XP_032802537.1">
    <property type="nucleotide sequence ID" value="XM_032946646.1"/>
</dbReference>
<keyword evidence="6" id="KW-1015">Disulfide bond</keyword>
<keyword evidence="13" id="KW-1185">Reference proteome</keyword>
<evidence type="ECO:0000256" key="2">
    <source>
        <dbReference type="ARBA" id="ARBA00022692"/>
    </source>
</evidence>
<evidence type="ECO:0000256" key="1">
    <source>
        <dbReference type="ARBA" id="ARBA00004479"/>
    </source>
</evidence>
<dbReference type="InterPro" id="IPR036179">
    <property type="entry name" value="Ig-like_dom_sf"/>
</dbReference>
<reference evidence="14 15" key="1">
    <citation type="submission" date="2025-04" db="UniProtKB">
        <authorList>
            <consortium name="RefSeq"/>
        </authorList>
    </citation>
    <scope>IDENTIFICATION</scope>
    <source>
        <tissue evidence="14 15">Sperm</tissue>
    </source>
</reference>
<feature type="chain" id="PRO_5044709623" evidence="11">
    <location>
        <begin position="22"/>
        <end position="337"/>
    </location>
</feature>
<dbReference type="SUPFAM" id="SSF48726">
    <property type="entry name" value="Immunoglobulin"/>
    <property type="match status" value="2"/>
</dbReference>
<name>A0AAJ7WLV7_PETMA</name>
<dbReference type="PANTHER" id="PTHR13869:SF24">
    <property type="entry name" value="BASEMENT MEMBRANE-SPECIFIC HEPARAN SULFATE PROTEOGLYCAN CORE PROTEIN-LIKE"/>
    <property type="match status" value="1"/>
</dbReference>
<dbReference type="InterPro" id="IPR007110">
    <property type="entry name" value="Ig-like_dom"/>
</dbReference>